<keyword evidence="6" id="KW-0966">Cell projection</keyword>
<evidence type="ECO:0000256" key="1">
    <source>
        <dbReference type="ARBA" id="ARBA00004514"/>
    </source>
</evidence>
<name>A0ABY5KZG3_9CELL</name>
<evidence type="ECO:0000256" key="3">
    <source>
        <dbReference type="ARBA" id="ARBA00022490"/>
    </source>
</evidence>
<protein>
    <submittedName>
        <fullName evidence="6">Flagellar protein FliS</fullName>
    </submittedName>
</protein>
<comment type="subcellular location">
    <subcellularLocation>
        <location evidence="1">Cytoplasm</location>
        <location evidence="1">Cytosol</location>
    </subcellularLocation>
</comment>
<comment type="similarity">
    <text evidence="2">Belongs to the FliS family.</text>
</comment>
<keyword evidence="5" id="KW-0143">Chaperone</keyword>
<dbReference type="PANTHER" id="PTHR34773:SF1">
    <property type="entry name" value="FLAGELLAR SECRETION CHAPERONE FLIS"/>
    <property type="match status" value="1"/>
</dbReference>
<evidence type="ECO:0000256" key="2">
    <source>
        <dbReference type="ARBA" id="ARBA00008787"/>
    </source>
</evidence>
<evidence type="ECO:0000256" key="4">
    <source>
        <dbReference type="ARBA" id="ARBA00022795"/>
    </source>
</evidence>
<dbReference type="EMBL" id="CP101988">
    <property type="protein sequence ID" value="UUI75935.1"/>
    <property type="molecule type" value="Genomic_DNA"/>
</dbReference>
<dbReference type="Pfam" id="PF02561">
    <property type="entry name" value="FliS"/>
    <property type="match status" value="1"/>
</dbReference>
<reference evidence="6 7" key="1">
    <citation type="submission" date="2022-07" db="EMBL/GenBank/DDBJ databases">
        <title>Novel species in genus cellulomonas.</title>
        <authorList>
            <person name="Ye L."/>
        </authorList>
    </citation>
    <scope>NUCLEOTIDE SEQUENCE [LARGE SCALE GENOMIC DNA]</scope>
    <source>
        <strain evidence="7">zg-Y338</strain>
    </source>
</reference>
<dbReference type="InterPro" id="IPR036584">
    <property type="entry name" value="FliS_sf"/>
</dbReference>
<keyword evidence="6" id="KW-0282">Flagellum</keyword>
<organism evidence="6 7">
    <name type="scientific">Cellulomonas chengniuliangii</name>
    <dbReference type="NCBI Taxonomy" id="2968084"/>
    <lineage>
        <taxon>Bacteria</taxon>
        <taxon>Bacillati</taxon>
        <taxon>Actinomycetota</taxon>
        <taxon>Actinomycetes</taxon>
        <taxon>Micrococcales</taxon>
        <taxon>Cellulomonadaceae</taxon>
        <taxon>Cellulomonas</taxon>
    </lineage>
</organism>
<keyword evidence="7" id="KW-1185">Reference proteome</keyword>
<keyword evidence="3" id="KW-0963">Cytoplasm</keyword>
<dbReference type="CDD" id="cd16098">
    <property type="entry name" value="FliS"/>
    <property type="match status" value="1"/>
</dbReference>
<dbReference type="InterPro" id="IPR003713">
    <property type="entry name" value="FliS"/>
</dbReference>
<proteinExistence type="inferred from homology"/>
<dbReference type="RefSeq" id="WP_227567945.1">
    <property type="nucleotide sequence ID" value="NZ_CP101988.1"/>
</dbReference>
<dbReference type="Gene3D" id="1.20.120.340">
    <property type="entry name" value="Flagellar protein FliS"/>
    <property type="match status" value="1"/>
</dbReference>
<evidence type="ECO:0000313" key="7">
    <source>
        <dbReference type="Proteomes" id="UP001316189"/>
    </source>
</evidence>
<keyword evidence="6" id="KW-0969">Cilium</keyword>
<gene>
    <name evidence="6" type="ORF">NP064_03225</name>
</gene>
<evidence type="ECO:0000313" key="6">
    <source>
        <dbReference type="EMBL" id="UUI75935.1"/>
    </source>
</evidence>
<sequence length="146" mass="15580">MYDARSRYLADTVATVGSERLLTMLYDRMLLDVERAEAAQRAGDRVEGTAQLTHAQEILSELIASLDVDSWDGGPGLMSIYTFLLSELIEASTTADPDRTAACRGIIEPLREAWHGAADAVARTAAPAPPPAMTSTEALMGELGVG</sequence>
<dbReference type="SUPFAM" id="SSF101116">
    <property type="entry name" value="Flagellar export chaperone FliS"/>
    <property type="match status" value="1"/>
</dbReference>
<dbReference type="PANTHER" id="PTHR34773">
    <property type="entry name" value="FLAGELLAR SECRETION CHAPERONE FLIS"/>
    <property type="match status" value="1"/>
</dbReference>
<accession>A0ABY5KZG3</accession>
<dbReference type="Proteomes" id="UP001316189">
    <property type="component" value="Chromosome"/>
</dbReference>
<evidence type="ECO:0000256" key="5">
    <source>
        <dbReference type="ARBA" id="ARBA00023186"/>
    </source>
</evidence>
<keyword evidence="4" id="KW-1005">Bacterial flagellum biogenesis</keyword>